<dbReference type="SMART" id="SM00066">
    <property type="entry name" value="GAL4"/>
    <property type="match status" value="1"/>
</dbReference>
<evidence type="ECO:0000259" key="2">
    <source>
        <dbReference type="PROSITE" id="PS50048"/>
    </source>
</evidence>
<proteinExistence type="predicted"/>
<name>A0A8H4FKY3_COLGL</name>
<dbReference type="PROSITE" id="PS50048">
    <property type="entry name" value="ZN2_CY6_FUNGAL_2"/>
    <property type="match status" value="1"/>
</dbReference>
<dbReference type="PANTHER" id="PTHR47784:SF5">
    <property type="entry name" value="STEROL UPTAKE CONTROL PROTEIN 2"/>
    <property type="match status" value="1"/>
</dbReference>
<dbReference type="InterPro" id="IPR001138">
    <property type="entry name" value="Zn2Cys6_DnaBD"/>
</dbReference>
<dbReference type="Pfam" id="PF00172">
    <property type="entry name" value="Zn_clus"/>
    <property type="match status" value="1"/>
</dbReference>
<dbReference type="CDD" id="cd00067">
    <property type="entry name" value="GAL4"/>
    <property type="match status" value="1"/>
</dbReference>
<gene>
    <name evidence="3" type="ORF">GCG54_00005110</name>
</gene>
<dbReference type="GeneID" id="69012262"/>
<dbReference type="GO" id="GO:0008270">
    <property type="term" value="F:zinc ion binding"/>
    <property type="evidence" value="ECO:0007669"/>
    <property type="project" value="InterPro"/>
</dbReference>
<dbReference type="Gene3D" id="4.10.240.10">
    <property type="entry name" value="Zn(2)-C6 fungal-type DNA-binding domain"/>
    <property type="match status" value="1"/>
</dbReference>
<keyword evidence="4" id="KW-1185">Reference proteome</keyword>
<dbReference type="PRINTS" id="PR00755">
    <property type="entry name" value="AFLATOXINBRP"/>
</dbReference>
<dbReference type="Proteomes" id="UP000613401">
    <property type="component" value="Unassembled WGS sequence"/>
</dbReference>
<dbReference type="PROSITE" id="PS00463">
    <property type="entry name" value="ZN2_CY6_FUNGAL_1"/>
    <property type="match status" value="1"/>
</dbReference>
<sequence>MEDLPPLRRGPKKSHRKVRTGCTTCKRRKVKCDEEQPICHQCIKQKADCDITLRSTSSFREHEPLDRPTLAPSQAPDLNMLDLELIYHWTLWTHDSLTLSPLLRTFWLRNTTKAGFRCHVNPVRGETLVRYALTQHNLAAATVRELIHHNHDSKSTETEENMFLYSVLINFHVISQTDDSHAAFFGRTGKTENDTPDWMAFFKGSRNLSLVSSLLVSRSLTHPLIEHMVQMYSYRDLVAHGPYLDSLLQHMNTVKDGCAKSEISTYLHAAQELEATFGVLCEYPETREIIHAFLLISNLSDHRGDFIALLQQPEPSQEALVIFTYFCMIPRRLPPRWWSEKWVKGLGDGAFSLLDDEHKAWIVEPPTWDS</sequence>
<dbReference type="PANTHER" id="PTHR47784">
    <property type="entry name" value="STEROL UPTAKE CONTROL PROTEIN 2"/>
    <property type="match status" value="1"/>
</dbReference>
<dbReference type="SUPFAM" id="SSF57701">
    <property type="entry name" value="Zn2/Cys6 DNA-binding domain"/>
    <property type="match status" value="1"/>
</dbReference>
<reference evidence="3" key="1">
    <citation type="journal article" date="2020" name="Phytopathology">
        <title>Genome sequence and comparative analysis of Colletotrichum gloeosporioides isolated from Liriodendron leaves.</title>
        <authorList>
            <person name="Fu F.F."/>
            <person name="Hao Z."/>
            <person name="Wang P."/>
            <person name="Lu Y."/>
            <person name="Xue L.J."/>
            <person name="Wei G."/>
            <person name="Tian Y."/>
            <person name="Baishi H."/>
            <person name="Xu H."/>
            <person name="Shi J."/>
            <person name="Cheng T."/>
            <person name="Wang G."/>
            <person name="Yi Y."/>
            <person name="Chen J."/>
        </authorList>
    </citation>
    <scope>NUCLEOTIDE SEQUENCE</scope>
    <source>
        <strain evidence="3">Lc1</strain>
    </source>
</reference>
<keyword evidence="1" id="KW-0539">Nucleus</keyword>
<comment type="caution">
    <text evidence="3">The sequence shown here is derived from an EMBL/GenBank/DDBJ whole genome shotgun (WGS) entry which is preliminary data.</text>
</comment>
<dbReference type="AlphaFoldDB" id="A0A8H4FKY3"/>
<organism evidence="3 4">
    <name type="scientific">Colletotrichum gloeosporioides</name>
    <name type="common">Anthracnose fungus</name>
    <name type="synonym">Glomerella cingulata</name>
    <dbReference type="NCBI Taxonomy" id="474922"/>
    <lineage>
        <taxon>Eukaryota</taxon>
        <taxon>Fungi</taxon>
        <taxon>Dikarya</taxon>
        <taxon>Ascomycota</taxon>
        <taxon>Pezizomycotina</taxon>
        <taxon>Sordariomycetes</taxon>
        <taxon>Hypocreomycetidae</taxon>
        <taxon>Glomerellales</taxon>
        <taxon>Glomerellaceae</taxon>
        <taxon>Colletotrichum</taxon>
        <taxon>Colletotrichum gloeosporioides species complex</taxon>
    </lineage>
</organism>
<accession>A0A8H4FKY3</accession>
<protein>
    <submittedName>
        <fullName evidence="3">Sterol uptake control protein 2</fullName>
    </submittedName>
</protein>
<evidence type="ECO:0000313" key="4">
    <source>
        <dbReference type="Proteomes" id="UP000613401"/>
    </source>
</evidence>
<feature type="domain" description="Zn(2)-C6 fungal-type" evidence="2">
    <location>
        <begin position="21"/>
        <end position="51"/>
    </location>
</feature>
<dbReference type="GO" id="GO:0001228">
    <property type="term" value="F:DNA-binding transcription activator activity, RNA polymerase II-specific"/>
    <property type="evidence" value="ECO:0007669"/>
    <property type="project" value="TreeGrafter"/>
</dbReference>
<evidence type="ECO:0000313" key="3">
    <source>
        <dbReference type="EMBL" id="KAF3805746.1"/>
    </source>
</evidence>
<evidence type="ECO:0000256" key="1">
    <source>
        <dbReference type="ARBA" id="ARBA00023242"/>
    </source>
</evidence>
<dbReference type="InterPro" id="IPR053157">
    <property type="entry name" value="Sterol_Uptake_Regulator"/>
</dbReference>
<dbReference type="EMBL" id="WVTB01000040">
    <property type="protein sequence ID" value="KAF3805746.1"/>
    <property type="molecule type" value="Genomic_DNA"/>
</dbReference>
<reference evidence="3" key="2">
    <citation type="submission" date="2020-03" db="EMBL/GenBank/DDBJ databases">
        <authorList>
            <person name="Fu F.-F."/>
            <person name="Chen J."/>
        </authorList>
    </citation>
    <scope>NUCLEOTIDE SEQUENCE</scope>
    <source>
        <strain evidence="3">Lc1</strain>
    </source>
</reference>
<dbReference type="InterPro" id="IPR036864">
    <property type="entry name" value="Zn2-C6_fun-type_DNA-bd_sf"/>
</dbReference>
<dbReference type="RefSeq" id="XP_045264905.1">
    <property type="nucleotide sequence ID" value="XM_045405141.1"/>
</dbReference>